<dbReference type="AlphaFoldDB" id="A0A1M7YH70"/>
<dbReference type="STRING" id="1121416.SAMN02745220_04292"/>
<organism evidence="3 4">
    <name type="scientific">Desulfopila aestuarii DSM 18488</name>
    <dbReference type="NCBI Taxonomy" id="1121416"/>
    <lineage>
        <taxon>Bacteria</taxon>
        <taxon>Pseudomonadati</taxon>
        <taxon>Thermodesulfobacteriota</taxon>
        <taxon>Desulfobulbia</taxon>
        <taxon>Desulfobulbales</taxon>
        <taxon>Desulfocapsaceae</taxon>
        <taxon>Desulfopila</taxon>
    </lineage>
</organism>
<keyword evidence="4" id="KW-1185">Reference proteome</keyword>
<feature type="signal peptide" evidence="2">
    <location>
        <begin position="1"/>
        <end position="29"/>
    </location>
</feature>
<feature type="region of interest" description="Disordered" evidence="1">
    <location>
        <begin position="31"/>
        <end position="57"/>
    </location>
</feature>
<evidence type="ECO:0000313" key="3">
    <source>
        <dbReference type="EMBL" id="SHO51943.1"/>
    </source>
</evidence>
<feature type="compositionally biased region" description="Basic and acidic residues" evidence="1">
    <location>
        <begin position="44"/>
        <end position="57"/>
    </location>
</feature>
<feature type="chain" id="PRO_5013065533" evidence="2">
    <location>
        <begin position="30"/>
        <end position="167"/>
    </location>
</feature>
<sequence>MKSSVRALFRCAMILTMALVFVVPCQGLAGDNGKGGKPPKKEKHYSDKAKKDKGKDSKSDVTVNVYFTDKHRNVIRNYYREEYRSGHCPPGLAKKNNGCMPPGQAKKWRLGYPVPHDVVVYDLPTTIIRQLGPPPAGHRYVRVASDILMIAVGTGLIVDAVQDLNDL</sequence>
<dbReference type="Proteomes" id="UP000184603">
    <property type="component" value="Unassembled WGS sequence"/>
</dbReference>
<dbReference type="EMBL" id="FRFE01000030">
    <property type="protein sequence ID" value="SHO51943.1"/>
    <property type="molecule type" value="Genomic_DNA"/>
</dbReference>
<dbReference type="Pfam" id="PF11776">
    <property type="entry name" value="RcnB"/>
    <property type="match status" value="1"/>
</dbReference>
<evidence type="ECO:0000256" key="1">
    <source>
        <dbReference type="SAM" id="MobiDB-lite"/>
    </source>
</evidence>
<accession>A0A1M7YH70</accession>
<name>A0A1M7YH70_9BACT</name>
<dbReference type="RefSeq" id="WP_084554326.1">
    <property type="nucleotide sequence ID" value="NZ_FRFE01000030.1"/>
</dbReference>
<evidence type="ECO:0000313" key="4">
    <source>
        <dbReference type="Proteomes" id="UP000184603"/>
    </source>
</evidence>
<dbReference type="InterPro" id="IPR024572">
    <property type="entry name" value="RcnB"/>
</dbReference>
<evidence type="ECO:0000256" key="2">
    <source>
        <dbReference type="SAM" id="SignalP"/>
    </source>
</evidence>
<proteinExistence type="predicted"/>
<protein>
    <submittedName>
        <fullName evidence="3">Nickel/cobalt transporter regulator</fullName>
    </submittedName>
</protein>
<reference evidence="3 4" key="1">
    <citation type="submission" date="2016-12" db="EMBL/GenBank/DDBJ databases">
        <authorList>
            <person name="Song W.-J."/>
            <person name="Kurnit D.M."/>
        </authorList>
    </citation>
    <scope>NUCLEOTIDE SEQUENCE [LARGE SCALE GENOMIC DNA]</scope>
    <source>
        <strain evidence="3 4">DSM 18488</strain>
    </source>
</reference>
<dbReference type="Gene3D" id="3.10.450.160">
    <property type="entry name" value="inner membrane protein cigr"/>
    <property type="match status" value="1"/>
</dbReference>
<gene>
    <name evidence="3" type="ORF">SAMN02745220_04292</name>
</gene>
<keyword evidence="2" id="KW-0732">Signal</keyword>